<dbReference type="AlphaFoldDB" id="A0A7Z7P678"/>
<name>A0A7Z7P678_STRAG</name>
<feature type="region of interest" description="Disordered" evidence="1">
    <location>
        <begin position="1"/>
        <end position="55"/>
    </location>
</feature>
<sequence length="94" mass="10498">MTTTDKSKMSHRKKKNSLDDLIGHQSEIKGTSSDLKDVTEDLHSEPEKTLTDENKTVLEDTSYPADEIPDFDQETGEIKASEGNLFDNLGDLMP</sequence>
<accession>A0A7Z7P678</accession>
<dbReference type="Proteomes" id="UP000250200">
    <property type="component" value="Unassembled WGS sequence"/>
</dbReference>
<dbReference type="EMBL" id="UAVB01000012">
    <property type="protein sequence ID" value="SQA20320.1"/>
    <property type="molecule type" value="Genomic_DNA"/>
</dbReference>
<gene>
    <name evidence="2" type="ORF">NCTC8181_02670</name>
</gene>
<proteinExistence type="predicted"/>
<protein>
    <submittedName>
        <fullName evidence="2">Phage RecT family protein</fullName>
    </submittedName>
</protein>
<comment type="caution">
    <text evidence="2">The sequence shown here is derived from an EMBL/GenBank/DDBJ whole genome shotgun (WGS) entry which is preliminary data.</text>
</comment>
<reference evidence="2 3" key="1">
    <citation type="submission" date="2018-06" db="EMBL/GenBank/DDBJ databases">
        <authorList>
            <consortium name="Pathogen Informatics"/>
            <person name="Doyle S."/>
        </authorList>
    </citation>
    <scope>NUCLEOTIDE SEQUENCE [LARGE SCALE GENOMIC DNA]</scope>
    <source>
        <strain evidence="2 3">NCTC8181</strain>
    </source>
</reference>
<organism evidence="2 3">
    <name type="scientific">Streptococcus agalactiae</name>
    <dbReference type="NCBI Taxonomy" id="1311"/>
    <lineage>
        <taxon>Bacteria</taxon>
        <taxon>Bacillati</taxon>
        <taxon>Bacillota</taxon>
        <taxon>Bacilli</taxon>
        <taxon>Lactobacillales</taxon>
        <taxon>Streptococcaceae</taxon>
        <taxon>Streptococcus</taxon>
    </lineage>
</organism>
<evidence type="ECO:0000256" key="1">
    <source>
        <dbReference type="SAM" id="MobiDB-lite"/>
    </source>
</evidence>
<feature type="compositionally biased region" description="Basic and acidic residues" evidence="1">
    <location>
        <begin position="34"/>
        <end position="55"/>
    </location>
</feature>
<evidence type="ECO:0000313" key="2">
    <source>
        <dbReference type="EMBL" id="SQA20320.1"/>
    </source>
</evidence>
<evidence type="ECO:0000313" key="3">
    <source>
        <dbReference type="Proteomes" id="UP000250200"/>
    </source>
</evidence>